<dbReference type="InterPro" id="IPR023779">
    <property type="entry name" value="Chromodomain_CS"/>
</dbReference>
<feature type="compositionally biased region" description="Low complexity" evidence="3">
    <location>
        <begin position="94"/>
        <end position="103"/>
    </location>
</feature>
<dbReference type="InterPro" id="IPR017984">
    <property type="entry name" value="Chromo_dom_subgr"/>
</dbReference>
<dbReference type="AlphaFoldDB" id="A0A4U5M933"/>
<dbReference type="Proteomes" id="UP000298663">
    <property type="component" value="Unassembled WGS sequence"/>
</dbReference>
<evidence type="ECO:0000313" key="5">
    <source>
        <dbReference type="EMBL" id="TKR65468.1"/>
    </source>
</evidence>
<organism evidence="5 6">
    <name type="scientific">Steinernema carpocapsae</name>
    <name type="common">Entomopathogenic nematode</name>
    <dbReference type="NCBI Taxonomy" id="34508"/>
    <lineage>
        <taxon>Eukaryota</taxon>
        <taxon>Metazoa</taxon>
        <taxon>Ecdysozoa</taxon>
        <taxon>Nematoda</taxon>
        <taxon>Chromadorea</taxon>
        <taxon>Rhabditida</taxon>
        <taxon>Tylenchina</taxon>
        <taxon>Panagrolaimomorpha</taxon>
        <taxon>Strongyloidoidea</taxon>
        <taxon>Steinernematidae</taxon>
        <taxon>Steinernema</taxon>
    </lineage>
</organism>
<dbReference type="CDD" id="cd00034">
    <property type="entry name" value="CSD"/>
    <property type="match status" value="1"/>
</dbReference>
<dbReference type="InterPro" id="IPR008251">
    <property type="entry name" value="Chromo_shadow_dom"/>
</dbReference>
<gene>
    <name evidence="5" type="ORF">L596_025871</name>
</gene>
<accession>A0A4U5M933</accession>
<name>A0A4U5M933_STECR</name>
<dbReference type="GO" id="GO:0005634">
    <property type="term" value="C:nucleus"/>
    <property type="evidence" value="ECO:0007669"/>
    <property type="project" value="UniProtKB-SubCell"/>
</dbReference>
<dbReference type="CDD" id="cd00024">
    <property type="entry name" value="CD_CSD"/>
    <property type="match status" value="1"/>
</dbReference>
<keyword evidence="6" id="KW-1185">Reference proteome</keyword>
<feature type="region of interest" description="Disordered" evidence="3">
    <location>
        <begin position="61"/>
        <end position="126"/>
    </location>
</feature>
<evidence type="ECO:0000256" key="1">
    <source>
        <dbReference type="ARBA" id="ARBA00004123"/>
    </source>
</evidence>
<keyword evidence="2" id="KW-0539">Nucleus</keyword>
<dbReference type="Gene3D" id="2.40.50.40">
    <property type="match status" value="2"/>
</dbReference>
<dbReference type="InterPro" id="IPR016197">
    <property type="entry name" value="Chromo-like_dom_sf"/>
</dbReference>
<evidence type="ECO:0000256" key="3">
    <source>
        <dbReference type="SAM" id="MobiDB-lite"/>
    </source>
</evidence>
<dbReference type="PRINTS" id="PR00504">
    <property type="entry name" value="CHROMODOMAIN"/>
</dbReference>
<dbReference type="InterPro" id="IPR023780">
    <property type="entry name" value="Chromo_domain"/>
</dbReference>
<dbReference type="SMART" id="SM00298">
    <property type="entry name" value="CHROMO"/>
    <property type="match status" value="1"/>
</dbReference>
<dbReference type="PROSITE" id="PS00598">
    <property type="entry name" value="CHROMO_1"/>
    <property type="match status" value="1"/>
</dbReference>
<dbReference type="PROSITE" id="PS50013">
    <property type="entry name" value="CHROMO_2"/>
    <property type="match status" value="1"/>
</dbReference>
<evidence type="ECO:0000256" key="2">
    <source>
        <dbReference type="ARBA" id="ARBA00023242"/>
    </source>
</evidence>
<dbReference type="Pfam" id="PF00385">
    <property type="entry name" value="Chromo"/>
    <property type="match status" value="1"/>
</dbReference>
<reference evidence="5 6" key="2">
    <citation type="journal article" date="2019" name="G3 (Bethesda)">
        <title>Hybrid Assembly of the Genome of the Entomopathogenic Nematode Steinernema carpocapsae Identifies the X-Chromosome.</title>
        <authorList>
            <person name="Serra L."/>
            <person name="Macchietto M."/>
            <person name="Macias-Munoz A."/>
            <person name="McGill C.J."/>
            <person name="Rodriguez I.M."/>
            <person name="Rodriguez B."/>
            <person name="Murad R."/>
            <person name="Mortazavi A."/>
        </authorList>
    </citation>
    <scope>NUCLEOTIDE SEQUENCE [LARGE SCALE GENOMIC DNA]</scope>
    <source>
        <strain evidence="5 6">ALL</strain>
    </source>
</reference>
<dbReference type="SMART" id="SM00300">
    <property type="entry name" value="ChSh"/>
    <property type="match status" value="1"/>
</dbReference>
<dbReference type="EMBL" id="AZBU02000009">
    <property type="protein sequence ID" value="TKR65468.1"/>
    <property type="molecule type" value="Genomic_DNA"/>
</dbReference>
<protein>
    <recommendedName>
        <fullName evidence="4">Chromo domain-containing protein</fullName>
    </recommendedName>
</protein>
<evidence type="ECO:0000313" key="6">
    <source>
        <dbReference type="Proteomes" id="UP000298663"/>
    </source>
</evidence>
<dbReference type="PANTHER" id="PTHR22812">
    <property type="entry name" value="CHROMOBOX PROTEIN"/>
    <property type="match status" value="1"/>
</dbReference>
<comment type="caution">
    <text evidence="5">The sequence shown here is derived from an EMBL/GenBank/DDBJ whole genome shotgun (WGS) entry which is preliminary data.</text>
</comment>
<dbReference type="STRING" id="34508.A0A4U5M933"/>
<reference evidence="5 6" key="1">
    <citation type="journal article" date="2015" name="Genome Biol.">
        <title>Comparative genomics of Steinernema reveals deeply conserved gene regulatory networks.</title>
        <authorList>
            <person name="Dillman A.R."/>
            <person name="Macchietto M."/>
            <person name="Porter C.F."/>
            <person name="Rogers A."/>
            <person name="Williams B."/>
            <person name="Antoshechkin I."/>
            <person name="Lee M.M."/>
            <person name="Goodwin Z."/>
            <person name="Lu X."/>
            <person name="Lewis E.E."/>
            <person name="Goodrich-Blair H."/>
            <person name="Stock S.P."/>
            <person name="Adams B.J."/>
            <person name="Sternberg P.W."/>
            <person name="Mortazavi A."/>
        </authorList>
    </citation>
    <scope>NUCLEOTIDE SEQUENCE [LARGE SCALE GENOMIC DNA]</scope>
    <source>
        <strain evidence="5 6">ALL</strain>
    </source>
</reference>
<dbReference type="InterPro" id="IPR000953">
    <property type="entry name" value="Chromo/chromo_shadow_dom"/>
</dbReference>
<dbReference type="InterPro" id="IPR051219">
    <property type="entry name" value="Heterochromatin_chromo-domain"/>
</dbReference>
<sequence>MSTDDVQQDGEEFVVERIDGKRRKKGKLEYFIKWKNFNESENTWEPEKNCRQCKEAIADFERREAVKKDKKSGKRASSKTPAVTKKALKEAAESDSASASTTASKKESAAKETPAVDPEAEETAAEVQESVMVLREISPEPIEPVEAMEAVEEAAVEGDVEVVEQDEPNSSDASYGISKAAVVQTIVGVSNLQPNELMVIVQYTNGGCEAVPSRLLKEHCPGMLIDFYESKLNFDVLRE</sequence>
<dbReference type="GO" id="GO:0000792">
    <property type="term" value="C:heterochromatin"/>
    <property type="evidence" value="ECO:0007669"/>
    <property type="project" value="UniProtKB-ARBA"/>
</dbReference>
<dbReference type="SUPFAM" id="SSF54160">
    <property type="entry name" value="Chromo domain-like"/>
    <property type="match status" value="2"/>
</dbReference>
<comment type="subcellular location">
    <subcellularLocation>
        <location evidence="1">Nucleus</location>
    </subcellularLocation>
</comment>
<dbReference type="Pfam" id="PF01393">
    <property type="entry name" value="Chromo_shadow"/>
    <property type="match status" value="1"/>
</dbReference>
<feature type="domain" description="Chromo" evidence="4">
    <location>
        <begin position="13"/>
        <end position="72"/>
    </location>
</feature>
<proteinExistence type="predicted"/>
<dbReference type="OrthoDB" id="433924at2759"/>
<evidence type="ECO:0000259" key="4">
    <source>
        <dbReference type="PROSITE" id="PS50013"/>
    </source>
</evidence>
<feature type="compositionally biased region" description="Basic residues" evidence="3">
    <location>
        <begin position="68"/>
        <end position="77"/>
    </location>
</feature>